<evidence type="ECO:0000313" key="2">
    <source>
        <dbReference type="EMBL" id="RXH86176.1"/>
    </source>
</evidence>
<sequence>MARKSYEYSQKPSKADKRKSTQDTIPRKNISRLIFRHFLALSFPRRDGIPDTEMLLLPGSDRSLAASPNLETIDGHGGLARMQRQRAFFLLKFGFW</sequence>
<dbReference type="Proteomes" id="UP000290289">
    <property type="component" value="Chromosome 10"/>
</dbReference>
<organism evidence="2 3">
    <name type="scientific">Malus domestica</name>
    <name type="common">Apple</name>
    <name type="synonym">Pyrus malus</name>
    <dbReference type="NCBI Taxonomy" id="3750"/>
    <lineage>
        <taxon>Eukaryota</taxon>
        <taxon>Viridiplantae</taxon>
        <taxon>Streptophyta</taxon>
        <taxon>Embryophyta</taxon>
        <taxon>Tracheophyta</taxon>
        <taxon>Spermatophyta</taxon>
        <taxon>Magnoliopsida</taxon>
        <taxon>eudicotyledons</taxon>
        <taxon>Gunneridae</taxon>
        <taxon>Pentapetalae</taxon>
        <taxon>rosids</taxon>
        <taxon>fabids</taxon>
        <taxon>Rosales</taxon>
        <taxon>Rosaceae</taxon>
        <taxon>Amygdaloideae</taxon>
        <taxon>Maleae</taxon>
        <taxon>Malus</taxon>
    </lineage>
</organism>
<protein>
    <submittedName>
        <fullName evidence="2">Uncharacterized protein</fullName>
    </submittedName>
</protein>
<accession>A0A498IS65</accession>
<dbReference type="AlphaFoldDB" id="A0A498IS65"/>
<evidence type="ECO:0000313" key="3">
    <source>
        <dbReference type="Proteomes" id="UP000290289"/>
    </source>
</evidence>
<gene>
    <name evidence="2" type="ORF">DVH24_017229</name>
</gene>
<comment type="caution">
    <text evidence="2">The sequence shown here is derived from an EMBL/GenBank/DDBJ whole genome shotgun (WGS) entry which is preliminary data.</text>
</comment>
<feature type="region of interest" description="Disordered" evidence="1">
    <location>
        <begin position="1"/>
        <end position="25"/>
    </location>
</feature>
<name>A0A498IS65_MALDO</name>
<proteinExistence type="predicted"/>
<keyword evidence="3" id="KW-1185">Reference proteome</keyword>
<reference evidence="2 3" key="1">
    <citation type="submission" date="2018-10" db="EMBL/GenBank/DDBJ databases">
        <title>A high-quality apple genome assembly.</title>
        <authorList>
            <person name="Hu J."/>
        </authorList>
    </citation>
    <scope>NUCLEOTIDE SEQUENCE [LARGE SCALE GENOMIC DNA]</scope>
    <source>
        <strain evidence="3">cv. HFTH1</strain>
        <tissue evidence="2">Young leaf</tissue>
    </source>
</reference>
<dbReference type="EMBL" id="RDQH01000336">
    <property type="protein sequence ID" value="RXH86176.1"/>
    <property type="molecule type" value="Genomic_DNA"/>
</dbReference>
<evidence type="ECO:0000256" key="1">
    <source>
        <dbReference type="SAM" id="MobiDB-lite"/>
    </source>
</evidence>